<dbReference type="GO" id="GO:0008270">
    <property type="term" value="F:zinc ion binding"/>
    <property type="evidence" value="ECO:0007669"/>
    <property type="project" value="UniProtKB-KW"/>
</dbReference>
<dbReference type="SUPFAM" id="SSF56731">
    <property type="entry name" value="DNA primase core"/>
    <property type="match status" value="1"/>
</dbReference>
<dbReference type="Gene3D" id="3.90.580.10">
    <property type="entry name" value="Zinc finger, CHC2-type domain"/>
    <property type="match status" value="1"/>
</dbReference>
<sequence>MNTLNTISIRIYLAEMNIHPVKTYGYYGMYHSPFREEHDASFKVDYTKNLWKDFGNNEGGTLIDLIMRMEHCSFHEVASKLEKKYTGMDFDSFSFHGNNQDRQQEQTTTILKVQPITHPALIDFVWERKIDLELANLYCREIHYRINGRNYFGVGFRNDKGGCELSNPSGFKGCIPPKDITTVRNNRNTCLVLEGFWDFLSYLTLQDMKQTKHDTVILNSIANVSKAMDFIKSHKDIYTYLDNDEAGQRATRLIKETCPSINDRSAQYAGYKDLNDYLCQKKKATPEVKKKSVGLKR</sequence>
<dbReference type="Pfam" id="PF01807">
    <property type="entry name" value="Zn_ribbon_DnaG"/>
    <property type="match status" value="1"/>
</dbReference>
<keyword evidence="3" id="KW-0862">Zinc</keyword>
<dbReference type="InterPro" id="IPR002694">
    <property type="entry name" value="Znf_CHC2"/>
</dbReference>
<dbReference type="GO" id="GO:0003677">
    <property type="term" value="F:DNA binding"/>
    <property type="evidence" value="ECO:0007669"/>
    <property type="project" value="InterPro"/>
</dbReference>
<organism evidence="5">
    <name type="scientific">termite gut metagenome</name>
    <dbReference type="NCBI Taxonomy" id="433724"/>
    <lineage>
        <taxon>unclassified sequences</taxon>
        <taxon>metagenomes</taxon>
        <taxon>organismal metagenomes</taxon>
    </lineage>
</organism>
<dbReference type="SMART" id="SM00400">
    <property type="entry name" value="ZnF_CHCC"/>
    <property type="match status" value="1"/>
</dbReference>
<accession>A0A5J4PV28</accession>
<dbReference type="Gene3D" id="3.40.1360.10">
    <property type="match status" value="1"/>
</dbReference>
<dbReference type="GO" id="GO:0005737">
    <property type="term" value="C:cytoplasm"/>
    <property type="evidence" value="ECO:0007669"/>
    <property type="project" value="TreeGrafter"/>
</dbReference>
<dbReference type="InterPro" id="IPR050219">
    <property type="entry name" value="DnaG_primase"/>
</dbReference>
<dbReference type="GO" id="GO:0006269">
    <property type="term" value="P:DNA replication, synthesis of primer"/>
    <property type="evidence" value="ECO:0007669"/>
    <property type="project" value="TreeGrafter"/>
</dbReference>
<keyword evidence="5" id="KW-0548">Nucleotidyltransferase</keyword>
<dbReference type="SUPFAM" id="SSF57783">
    <property type="entry name" value="Zinc beta-ribbon"/>
    <property type="match status" value="1"/>
</dbReference>
<keyword evidence="1" id="KW-0479">Metal-binding</keyword>
<evidence type="ECO:0000256" key="2">
    <source>
        <dbReference type="ARBA" id="ARBA00022771"/>
    </source>
</evidence>
<gene>
    <name evidence="5" type="ORF">EZS27_036610</name>
</gene>
<dbReference type="InterPro" id="IPR036977">
    <property type="entry name" value="DNA_primase_Znf_CHC2"/>
</dbReference>
<proteinExistence type="predicted"/>
<dbReference type="GO" id="GO:0003899">
    <property type="term" value="F:DNA-directed RNA polymerase activity"/>
    <property type="evidence" value="ECO:0007669"/>
    <property type="project" value="InterPro"/>
</dbReference>
<evidence type="ECO:0000259" key="4">
    <source>
        <dbReference type="SMART" id="SM00400"/>
    </source>
</evidence>
<keyword evidence="5" id="KW-0808">Transferase</keyword>
<name>A0A5J4PV28_9ZZZZ</name>
<dbReference type="EC" id="2.7.7.-" evidence="5"/>
<dbReference type="Pfam" id="PF13155">
    <property type="entry name" value="Toprim_2"/>
    <property type="match status" value="1"/>
</dbReference>
<comment type="caution">
    <text evidence="5">The sequence shown here is derived from an EMBL/GenBank/DDBJ whole genome shotgun (WGS) entry which is preliminary data.</text>
</comment>
<evidence type="ECO:0000256" key="3">
    <source>
        <dbReference type="ARBA" id="ARBA00022833"/>
    </source>
</evidence>
<dbReference type="PANTHER" id="PTHR30313">
    <property type="entry name" value="DNA PRIMASE"/>
    <property type="match status" value="1"/>
</dbReference>
<dbReference type="EMBL" id="SNRY01006498">
    <property type="protein sequence ID" value="KAA6312464.1"/>
    <property type="molecule type" value="Genomic_DNA"/>
</dbReference>
<dbReference type="PANTHER" id="PTHR30313:SF2">
    <property type="entry name" value="DNA PRIMASE"/>
    <property type="match status" value="1"/>
</dbReference>
<evidence type="ECO:0000313" key="5">
    <source>
        <dbReference type="EMBL" id="KAA6312464.1"/>
    </source>
</evidence>
<reference evidence="5" key="1">
    <citation type="submission" date="2019-03" db="EMBL/GenBank/DDBJ databases">
        <title>Single cell metagenomics reveals metabolic interactions within the superorganism composed of flagellate Streblomastix strix and complex community of Bacteroidetes bacteria on its surface.</title>
        <authorList>
            <person name="Treitli S.C."/>
            <person name="Kolisko M."/>
            <person name="Husnik F."/>
            <person name="Keeling P."/>
            <person name="Hampl V."/>
        </authorList>
    </citation>
    <scope>NUCLEOTIDE SEQUENCE</scope>
    <source>
        <strain evidence="5">STM</strain>
    </source>
</reference>
<dbReference type="AlphaFoldDB" id="A0A5J4PV28"/>
<keyword evidence="2" id="KW-0863">Zinc-finger</keyword>
<protein>
    <submittedName>
        <fullName evidence="5">DNA primase</fullName>
        <ecNumber evidence="5">2.7.7.-</ecNumber>
    </submittedName>
</protein>
<feature type="domain" description="Zinc finger CHC2-type" evidence="4">
    <location>
        <begin position="30"/>
        <end position="82"/>
    </location>
</feature>
<evidence type="ECO:0000256" key="1">
    <source>
        <dbReference type="ARBA" id="ARBA00022723"/>
    </source>
</evidence>